<accession>A0A8T0QTC8</accession>
<evidence type="ECO:0000313" key="2">
    <source>
        <dbReference type="Proteomes" id="UP000823388"/>
    </source>
</evidence>
<keyword evidence="2" id="KW-1185">Reference proteome</keyword>
<name>A0A8T0QTC8_PANVG</name>
<gene>
    <name evidence="1" type="ORF">PVAP13_6NG015919</name>
</gene>
<protein>
    <submittedName>
        <fullName evidence="1">Uncharacterized protein</fullName>
    </submittedName>
</protein>
<reference evidence="1" key="1">
    <citation type="submission" date="2020-05" db="EMBL/GenBank/DDBJ databases">
        <title>WGS assembly of Panicum virgatum.</title>
        <authorList>
            <person name="Lovell J.T."/>
            <person name="Jenkins J."/>
            <person name="Shu S."/>
            <person name="Juenger T.E."/>
            <person name="Schmutz J."/>
        </authorList>
    </citation>
    <scope>NUCLEOTIDE SEQUENCE</scope>
    <source>
        <strain evidence="1">AP13</strain>
    </source>
</reference>
<comment type="caution">
    <text evidence="1">The sequence shown here is derived from an EMBL/GenBank/DDBJ whole genome shotgun (WGS) entry which is preliminary data.</text>
</comment>
<dbReference type="EMBL" id="CM029048">
    <property type="protein sequence ID" value="KAG2576279.1"/>
    <property type="molecule type" value="Genomic_DNA"/>
</dbReference>
<organism evidence="1 2">
    <name type="scientific">Panicum virgatum</name>
    <name type="common">Blackwell switchgrass</name>
    <dbReference type="NCBI Taxonomy" id="38727"/>
    <lineage>
        <taxon>Eukaryota</taxon>
        <taxon>Viridiplantae</taxon>
        <taxon>Streptophyta</taxon>
        <taxon>Embryophyta</taxon>
        <taxon>Tracheophyta</taxon>
        <taxon>Spermatophyta</taxon>
        <taxon>Magnoliopsida</taxon>
        <taxon>Liliopsida</taxon>
        <taxon>Poales</taxon>
        <taxon>Poaceae</taxon>
        <taxon>PACMAD clade</taxon>
        <taxon>Panicoideae</taxon>
        <taxon>Panicodae</taxon>
        <taxon>Paniceae</taxon>
        <taxon>Panicinae</taxon>
        <taxon>Panicum</taxon>
        <taxon>Panicum sect. Hiantes</taxon>
    </lineage>
</organism>
<sequence>MEDIGLQPAAVCRMSDCGNIDLNIVPSDNLLLDCSVQNSSMIGANALATTTEGHVPVNQTAWKKRNTRSEGADSRLAIPGKASALQLAFMKFADNINGHILNPTIGT</sequence>
<proteinExistence type="predicted"/>
<dbReference type="AlphaFoldDB" id="A0A8T0QTC8"/>
<dbReference type="Proteomes" id="UP000823388">
    <property type="component" value="Chromosome 6N"/>
</dbReference>
<evidence type="ECO:0000313" key="1">
    <source>
        <dbReference type="EMBL" id="KAG2576279.1"/>
    </source>
</evidence>